<evidence type="ECO:0000259" key="5">
    <source>
        <dbReference type="Pfam" id="PF00890"/>
    </source>
</evidence>
<evidence type="ECO:0000256" key="3">
    <source>
        <dbReference type="ARBA" id="ARBA00022827"/>
    </source>
</evidence>
<comment type="cofactor">
    <cofactor evidence="1">
        <name>FAD</name>
        <dbReference type="ChEBI" id="CHEBI:57692"/>
    </cofactor>
</comment>
<dbReference type="EMBL" id="CP014168">
    <property type="protein sequence ID" value="AOH86424.1"/>
    <property type="molecule type" value="Genomic_DNA"/>
</dbReference>
<dbReference type="InterPro" id="IPR036188">
    <property type="entry name" value="FAD/NAD-bd_sf"/>
</dbReference>
<dbReference type="STRING" id="1560345.AWL63_01675"/>
<evidence type="ECO:0000313" key="6">
    <source>
        <dbReference type="EMBL" id="AOH86424.1"/>
    </source>
</evidence>
<dbReference type="InterPro" id="IPR027477">
    <property type="entry name" value="Succ_DH/fumarate_Rdtase_cat_sf"/>
</dbReference>
<dbReference type="AlphaFoldDB" id="A0A1B3ZG69"/>
<evidence type="ECO:0000256" key="2">
    <source>
        <dbReference type="ARBA" id="ARBA00022630"/>
    </source>
</evidence>
<dbReference type="Pfam" id="PF00890">
    <property type="entry name" value="FAD_binding_2"/>
    <property type="match status" value="1"/>
</dbReference>
<dbReference type="NCBIfam" id="NF006130">
    <property type="entry name" value="PRK08274.1"/>
    <property type="match status" value="1"/>
</dbReference>
<dbReference type="SUPFAM" id="SSF56425">
    <property type="entry name" value="Succinate dehydrogenase/fumarate reductase flavoprotein, catalytic domain"/>
    <property type="match status" value="1"/>
</dbReference>
<keyword evidence="4" id="KW-0560">Oxidoreductase</keyword>
<feature type="domain" description="FAD-dependent oxidoreductase 2 FAD-binding" evidence="5">
    <location>
        <begin position="10"/>
        <end position="477"/>
    </location>
</feature>
<gene>
    <name evidence="6" type="ORF">AWL63_01675</name>
</gene>
<dbReference type="Gene3D" id="3.50.50.60">
    <property type="entry name" value="FAD/NAD(P)-binding domain"/>
    <property type="match status" value="1"/>
</dbReference>
<evidence type="ECO:0000256" key="1">
    <source>
        <dbReference type="ARBA" id="ARBA00001974"/>
    </source>
</evidence>
<proteinExistence type="predicted"/>
<dbReference type="RefSeq" id="WP_069206932.1">
    <property type="nucleotide sequence ID" value="NZ_CP014168.1"/>
</dbReference>
<dbReference type="Gene3D" id="3.90.700.10">
    <property type="entry name" value="Succinate dehydrogenase/fumarate reductase flavoprotein, catalytic domain"/>
    <property type="match status" value="1"/>
</dbReference>
<keyword evidence="7" id="KW-1185">Reference proteome</keyword>
<name>A0A1B3ZG69_9SPHN</name>
<dbReference type="SUPFAM" id="SSF51905">
    <property type="entry name" value="FAD/NAD(P)-binding domain"/>
    <property type="match status" value="1"/>
</dbReference>
<dbReference type="Proteomes" id="UP000094256">
    <property type="component" value="Chromosome"/>
</dbReference>
<dbReference type="PANTHER" id="PTHR43400">
    <property type="entry name" value="FUMARATE REDUCTASE"/>
    <property type="match status" value="1"/>
</dbReference>
<dbReference type="OrthoDB" id="3178130at2"/>
<evidence type="ECO:0000256" key="4">
    <source>
        <dbReference type="ARBA" id="ARBA00023002"/>
    </source>
</evidence>
<dbReference type="GO" id="GO:0016491">
    <property type="term" value="F:oxidoreductase activity"/>
    <property type="evidence" value="ECO:0007669"/>
    <property type="project" value="UniProtKB-KW"/>
</dbReference>
<organism evidence="6 7">
    <name type="scientific">Sphingomonas panacis</name>
    <dbReference type="NCBI Taxonomy" id="1560345"/>
    <lineage>
        <taxon>Bacteria</taxon>
        <taxon>Pseudomonadati</taxon>
        <taxon>Pseudomonadota</taxon>
        <taxon>Alphaproteobacteria</taxon>
        <taxon>Sphingomonadales</taxon>
        <taxon>Sphingomonadaceae</taxon>
        <taxon>Sphingomonas</taxon>
    </lineage>
</organism>
<accession>A0A1B3ZG69</accession>
<dbReference type="InterPro" id="IPR050315">
    <property type="entry name" value="FAD-oxidoreductase_2"/>
</dbReference>
<sequence>MPLSEESSYDVIVVGGGNAALCAALSASDAGARVLVLERSPVEERGGNTSYTDGLMRTVYDGADDIRAFCPDLTDAECEVSDFGSYTEGKFFEDMGEITQYRTDPELCDLLVTRSRDTILWMRDQGVRFFPNFGRQAYRVEGRFKFWGGATIAVQAGGPGLVDALYRAAGKRGVEVIYDAWVRDLIRTEAGVTGVRVIIDGELRELSASAVVLACGGFEANTEWRARYLGPGWDLAKVRGSRYNTGDGLQMALDAGAQAFGHWSGCHAVSWERNALDFGDLALTPQYQRHSYPLCVMVNRDGRRFVDEGADFRNYTYAKYGQAVLAQPGQVAWQVYDSKVSHLLRDEYRTRNVTKVRADTLEELADKIGEIDKVQFLATVAEFNASINTDAAFDPNVKDGRSAISTGVPRSNWASAIDTGPFEAYAVTCGVTFTFGGVKISTEDGAVVNTNGQPIPGLFAAGEMVGGIFYFNYPGASGLTSGAVFGRLAGTGAAAFAAAATSAVALQA</sequence>
<protein>
    <submittedName>
        <fullName evidence="6">Tricarballylate dehydrogenase</fullName>
    </submittedName>
</protein>
<keyword evidence="2" id="KW-0285">Flavoprotein</keyword>
<keyword evidence="3" id="KW-0274">FAD</keyword>
<dbReference type="PANTHER" id="PTHR43400:SF7">
    <property type="entry name" value="FAD-DEPENDENT OXIDOREDUCTASE 2 FAD BINDING DOMAIN-CONTAINING PROTEIN"/>
    <property type="match status" value="1"/>
</dbReference>
<dbReference type="InterPro" id="IPR003953">
    <property type="entry name" value="FAD-dep_OxRdtase_2_FAD-bd"/>
</dbReference>
<evidence type="ECO:0000313" key="7">
    <source>
        <dbReference type="Proteomes" id="UP000094256"/>
    </source>
</evidence>
<dbReference type="KEGG" id="span:AWL63_01675"/>
<reference evidence="6 7" key="1">
    <citation type="submission" date="2016-01" db="EMBL/GenBank/DDBJ databases">
        <title>Complete genome and mega plasmid sequence of Sphingomonas panacis DCY99 elicits systemic resistance in rice to Xanthomonas oryzae.</title>
        <authorList>
            <person name="Kim Y.J."/>
            <person name="Yang D.C."/>
            <person name="Sing P."/>
        </authorList>
    </citation>
    <scope>NUCLEOTIDE SEQUENCE [LARGE SCALE GENOMIC DNA]</scope>
    <source>
        <strain evidence="6 7">DCY99</strain>
    </source>
</reference>